<comment type="caution">
    <text evidence="1">The sequence shown here is derived from an EMBL/GenBank/DDBJ whole genome shotgun (WGS) entry which is preliminary data.</text>
</comment>
<evidence type="ECO:0008006" key="3">
    <source>
        <dbReference type="Google" id="ProtNLM"/>
    </source>
</evidence>
<dbReference type="PROSITE" id="PS51257">
    <property type="entry name" value="PROKAR_LIPOPROTEIN"/>
    <property type="match status" value="1"/>
</dbReference>
<dbReference type="Gene3D" id="2.60.40.1820">
    <property type="match status" value="1"/>
</dbReference>
<evidence type="ECO:0000313" key="1">
    <source>
        <dbReference type="EMBL" id="MDO1446770.1"/>
    </source>
</evidence>
<reference evidence="1" key="1">
    <citation type="submission" date="2023-07" db="EMBL/GenBank/DDBJ databases">
        <title>The genome sequence of Rhodocytophaga aerolata KACC 12507.</title>
        <authorList>
            <person name="Zhang X."/>
        </authorList>
    </citation>
    <scope>NUCLEOTIDE SEQUENCE</scope>
    <source>
        <strain evidence="1">KACC 12507</strain>
    </source>
</reference>
<dbReference type="Proteomes" id="UP001168528">
    <property type="component" value="Unassembled WGS sequence"/>
</dbReference>
<protein>
    <recommendedName>
        <fullName evidence="3">LEA type 2 family protein</fullName>
    </recommendedName>
</protein>
<gene>
    <name evidence="1" type="ORF">Q0590_10935</name>
</gene>
<dbReference type="SUPFAM" id="SSF117070">
    <property type="entry name" value="LEA14-like"/>
    <property type="match status" value="1"/>
</dbReference>
<organism evidence="1 2">
    <name type="scientific">Rhodocytophaga aerolata</name>
    <dbReference type="NCBI Taxonomy" id="455078"/>
    <lineage>
        <taxon>Bacteria</taxon>
        <taxon>Pseudomonadati</taxon>
        <taxon>Bacteroidota</taxon>
        <taxon>Cytophagia</taxon>
        <taxon>Cytophagales</taxon>
        <taxon>Rhodocytophagaceae</taxon>
        <taxon>Rhodocytophaga</taxon>
    </lineage>
</organism>
<keyword evidence="2" id="KW-1185">Reference proteome</keyword>
<evidence type="ECO:0000313" key="2">
    <source>
        <dbReference type="Proteomes" id="UP001168528"/>
    </source>
</evidence>
<proteinExistence type="predicted"/>
<dbReference type="RefSeq" id="WP_302037575.1">
    <property type="nucleotide sequence ID" value="NZ_JAUKPO010000005.1"/>
</dbReference>
<accession>A0ABT8R7W5</accession>
<dbReference type="EMBL" id="JAUKPO010000005">
    <property type="protein sequence ID" value="MDO1446770.1"/>
    <property type="molecule type" value="Genomic_DNA"/>
</dbReference>
<name>A0ABT8R7W5_9BACT</name>
<sequence>MKEIAMRVKTSIFVLFVLFTSISCRQLKELQTFANCDFRLANLENTTLAGINVQNVRSISDLNLVQAAKITQSYASGSLPLNLIVNMEVKNPNATTAAMNSVDWIMVIDDKEIVDGTINERVQIAPDGGVTTLPIRISTDLRKVLSGMPAEQAVNMGLGLSGNGGKPTRVTLKIKPSIMVGQTVLKYPGYINVNQDFGGSSRQ</sequence>